<proteinExistence type="predicted"/>
<evidence type="ECO:0000313" key="2">
    <source>
        <dbReference type="EMBL" id="UQZ82016.1"/>
    </source>
</evidence>
<dbReference type="EMBL" id="CP027059">
    <property type="protein sequence ID" value="UQZ82016.1"/>
    <property type="molecule type" value="Genomic_DNA"/>
</dbReference>
<reference evidence="2" key="2">
    <citation type="journal article" date="2021" name="J Anim Sci Technol">
        <title>Complete genome sequence of Paenibacillus konkukensis sp. nov. SK3146 as a potential probiotic strain.</title>
        <authorList>
            <person name="Jung H.I."/>
            <person name="Park S."/>
            <person name="Niu K.M."/>
            <person name="Lee S.W."/>
            <person name="Kothari D."/>
            <person name="Yi K.J."/>
            <person name="Kim S.K."/>
        </authorList>
    </citation>
    <scope>NUCLEOTIDE SEQUENCE</scope>
    <source>
        <strain evidence="2">SK3146</strain>
    </source>
</reference>
<dbReference type="Pfam" id="PF14004">
    <property type="entry name" value="DUF4227"/>
    <property type="match status" value="1"/>
</dbReference>
<reference evidence="2" key="1">
    <citation type="submission" date="2018-02" db="EMBL/GenBank/DDBJ databases">
        <authorList>
            <person name="Kim S.-K."/>
            <person name="Jung H.-I."/>
            <person name="Lee S.-W."/>
        </authorList>
    </citation>
    <scope>NUCLEOTIDE SEQUENCE</scope>
    <source>
        <strain evidence="2">SK3146</strain>
    </source>
</reference>
<dbReference type="InterPro" id="IPR025321">
    <property type="entry name" value="DUF4227"/>
</dbReference>
<accession>A0ABY4RJG6</accession>
<dbReference type="RefSeq" id="WP_249864202.1">
    <property type="nucleotide sequence ID" value="NZ_CP027059.1"/>
</dbReference>
<keyword evidence="1" id="KW-0812">Transmembrane</keyword>
<dbReference type="Proteomes" id="UP001057134">
    <property type="component" value="Chromosome"/>
</dbReference>
<feature type="transmembrane region" description="Helical" evidence="1">
    <location>
        <begin position="12"/>
        <end position="36"/>
    </location>
</feature>
<name>A0ABY4RJG6_9BACL</name>
<sequence length="77" mass="9076">MIFSFRKLVERAKFAAVFIVFTYALYHMLLAVSHWIDPAERYKQPEGRAVKVFQEHVPLGDSVPMGERLKLFYWIGE</sequence>
<evidence type="ECO:0008006" key="4">
    <source>
        <dbReference type="Google" id="ProtNLM"/>
    </source>
</evidence>
<protein>
    <recommendedName>
        <fullName evidence="4">DUF4227 domain-containing protein</fullName>
    </recommendedName>
</protein>
<gene>
    <name evidence="2" type="ORF">SK3146_01173</name>
</gene>
<keyword evidence="1" id="KW-1133">Transmembrane helix</keyword>
<keyword evidence="1" id="KW-0472">Membrane</keyword>
<keyword evidence="3" id="KW-1185">Reference proteome</keyword>
<evidence type="ECO:0000313" key="3">
    <source>
        <dbReference type="Proteomes" id="UP001057134"/>
    </source>
</evidence>
<organism evidence="2 3">
    <name type="scientific">Paenibacillus konkukensis</name>
    <dbReference type="NCBI Taxonomy" id="2020716"/>
    <lineage>
        <taxon>Bacteria</taxon>
        <taxon>Bacillati</taxon>
        <taxon>Bacillota</taxon>
        <taxon>Bacilli</taxon>
        <taxon>Bacillales</taxon>
        <taxon>Paenibacillaceae</taxon>
        <taxon>Paenibacillus</taxon>
    </lineage>
</organism>
<evidence type="ECO:0000256" key="1">
    <source>
        <dbReference type="SAM" id="Phobius"/>
    </source>
</evidence>